<feature type="signal peptide" evidence="3">
    <location>
        <begin position="1"/>
        <end position="26"/>
    </location>
</feature>
<evidence type="ECO:0000256" key="3">
    <source>
        <dbReference type="SAM" id="SignalP"/>
    </source>
</evidence>
<dbReference type="Gene3D" id="2.60.40.290">
    <property type="match status" value="1"/>
</dbReference>
<dbReference type="Gene3D" id="2.70.50.50">
    <property type="entry name" value="chitin-binding protein cbp21"/>
    <property type="match status" value="1"/>
</dbReference>
<evidence type="ECO:0000313" key="6">
    <source>
        <dbReference type="Proteomes" id="UP000305792"/>
    </source>
</evidence>
<dbReference type="GO" id="GO:0030247">
    <property type="term" value="F:polysaccharide binding"/>
    <property type="evidence" value="ECO:0007669"/>
    <property type="project" value="UniProtKB-UniRule"/>
</dbReference>
<accession>A0A4S8PG19</accession>
<reference evidence="5 6" key="1">
    <citation type="journal article" date="2018" name="Int. J. Syst. Evol. Microbiol.">
        <title>Glycomyces paridis sp. nov., isolated from the medicinal plant Paris polyphylla.</title>
        <authorList>
            <person name="Fang X.M."/>
            <person name="Bai J.L."/>
            <person name="Su J."/>
            <person name="Zhao L.L."/>
            <person name="Liu H.Y."/>
            <person name="Ma B.P."/>
            <person name="Zhang Y.Q."/>
            <person name="Yu L.Y."/>
        </authorList>
    </citation>
    <scope>NUCLEOTIDE SEQUENCE [LARGE SCALE GENOMIC DNA]</scope>
    <source>
        <strain evidence="5 6">CPCC 204357</strain>
    </source>
</reference>
<comment type="caution">
    <text evidence="5">The sequence shown here is derived from an EMBL/GenBank/DDBJ whole genome shotgun (WGS) entry which is preliminary data.</text>
</comment>
<keyword evidence="6" id="KW-1185">Reference proteome</keyword>
<organism evidence="5 6">
    <name type="scientific">Glycomyces paridis</name>
    <dbReference type="NCBI Taxonomy" id="2126555"/>
    <lineage>
        <taxon>Bacteria</taxon>
        <taxon>Bacillati</taxon>
        <taxon>Actinomycetota</taxon>
        <taxon>Actinomycetes</taxon>
        <taxon>Glycomycetales</taxon>
        <taxon>Glycomycetaceae</taxon>
        <taxon>Glycomyces</taxon>
    </lineage>
</organism>
<dbReference type="InterPro" id="IPR004302">
    <property type="entry name" value="Cellulose/chitin-bd_N"/>
</dbReference>
<dbReference type="InterPro" id="IPR014756">
    <property type="entry name" value="Ig_E-set"/>
</dbReference>
<evidence type="ECO:0000259" key="4">
    <source>
        <dbReference type="PROSITE" id="PS51173"/>
    </source>
</evidence>
<sequence>MLKKVPKRLRKLLVIAAAVVAAGASALVFIQPAYSHGTATSPAARQYSCWERWGGDHMNPDMATEDPMCYQAFQTNPNTMWSWMSLLREGMAGQHEELIPDNQLCSGGNSQYTSLDVPGNWHTTPLANNFNLHYEDQAVHGADYYWVYVTKQGYDATTDALDWADLERVVETGVYQPGETVDIPVSAPGRTGHHIVYVVWQASHFDQTFYSCSDVWFGEGGPTEEPTDPTDPPTDPTDPPTDPTDPPTDPTDPPGDLSCAATASINSWGSGATVTVTVSNTGTSTVHSWMLHWTWANSGVSVANIWNAEYSTMGTSEMAAPVSWNQEIAPGGEVSFGFNVNGTLSSMPALDCLAS</sequence>
<feature type="region of interest" description="Disordered" evidence="2">
    <location>
        <begin position="216"/>
        <end position="257"/>
    </location>
</feature>
<dbReference type="SUPFAM" id="SSF49384">
    <property type="entry name" value="Carbohydrate-binding domain"/>
    <property type="match status" value="1"/>
</dbReference>
<dbReference type="InterPro" id="IPR008965">
    <property type="entry name" value="CBM2/CBM3_carb-bd_dom_sf"/>
</dbReference>
<dbReference type="PANTHER" id="PTHR34823">
    <property type="entry name" value="GLCNAC-BINDING PROTEIN A"/>
    <property type="match status" value="1"/>
</dbReference>
<dbReference type="Pfam" id="PF03067">
    <property type="entry name" value="LPMO_10"/>
    <property type="match status" value="1"/>
</dbReference>
<dbReference type="Proteomes" id="UP000305792">
    <property type="component" value="Unassembled WGS sequence"/>
</dbReference>
<feature type="compositionally biased region" description="Pro residues" evidence="2">
    <location>
        <begin position="229"/>
        <end position="253"/>
    </location>
</feature>
<keyword evidence="1 3" id="KW-0732">Signal</keyword>
<dbReference type="InterPro" id="IPR001919">
    <property type="entry name" value="CBD2"/>
</dbReference>
<protein>
    <submittedName>
        <fullName evidence="5">Cellulose-binding protein</fullName>
    </submittedName>
</protein>
<dbReference type="PROSITE" id="PS51173">
    <property type="entry name" value="CBM2"/>
    <property type="match status" value="1"/>
</dbReference>
<dbReference type="CDD" id="cd21177">
    <property type="entry name" value="LPMO_AA10"/>
    <property type="match status" value="1"/>
</dbReference>
<evidence type="ECO:0000256" key="2">
    <source>
        <dbReference type="SAM" id="MobiDB-lite"/>
    </source>
</evidence>
<evidence type="ECO:0000313" key="5">
    <source>
        <dbReference type="EMBL" id="THV28565.1"/>
    </source>
</evidence>
<dbReference type="OrthoDB" id="5179374at2"/>
<dbReference type="SUPFAM" id="SSF81296">
    <property type="entry name" value="E set domains"/>
    <property type="match status" value="1"/>
</dbReference>
<dbReference type="RefSeq" id="WP_136529678.1">
    <property type="nucleotide sequence ID" value="NZ_STGX01000007.1"/>
</dbReference>
<dbReference type="InterPro" id="IPR012291">
    <property type="entry name" value="CBM2_carb-bd_dom_sf"/>
</dbReference>
<gene>
    <name evidence="5" type="ORF">E9998_10570</name>
</gene>
<dbReference type="GO" id="GO:0004553">
    <property type="term" value="F:hydrolase activity, hydrolyzing O-glycosyl compounds"/>
    <property type="evidence" value="ECO:0007669"/>
    <property type="project" value="InterPro"/>
</dbReference>
<dbReference type="AlphaFoldDB" id="A0A4S8PG19"/>
<dbReference type="Pfam" id="PF00553">
    <property type="entry name" value="CBM_2"/>
    <property type="match status" value="1"/>
</dbReference>
<feature type="domain" description="CBM2" evidence="4">
    <location>
        <begin position="252"/>
        <end position="355"/>
    </location>
</feature>
<name>A0A4S8PG19_9ACTN</name>
<dbReference type="GO" id="GO:0005975">
    <property type="term" value="P:carbohydrate metabolic process"/>
    <property type="evidence" value="ECO:0007669"/>
    <property type="project" value="InterPro"/>
</dbReference>
<dbReference type="SMART" id="SM00637">
    <property type="entry name" value="CBD_II"/>
    <property type="match status" value="1"/>
</dbReference>
<dbReference type="InterPro" id="IPR051024">
    <property type="entry name" value="GlcNAc_Chitin_IntDeg"/>
</dbReference>
<dbReference type="PANTHER" id="PTHR34823:SF1">
    <property type="entry name" value="CHITIN-BINDING TYPE-4 DOMAIN-CONTAINING PROTEIN"/>
    <property type="match status" value="1"/>
</dbReference>
<feature type="chain" id="PRO_5038546841" evidence="3">
    <location>
        <begin position="27"/>
        <end position="355"/>
    </location>
</feature>
<evidence type="ECO:0000256" key="1">
    <source>
        <dbReference type="ARBA" id="ARBA00022729"/>
    </source>
</evidence>
<proteinExistence type="predicted"/>
<dbReference type="EMBL" id="STGX01000007">
    <property type="protein sequence ID" value="THV28565.1"/>
    <property type="molecule type" value="Genomic_DNA"/>
</dbReference>